<dbReference type="Pfam" id="PF00581">
    <property type="entry name" value="Rhodanese"/>
    <property type="match status" value="1"/>
</dbReference>
<dbReference type="InterPro" id="IPR018200">
    <property type="entry name" value="USP_CS"/>
</dbReference>
<dbReference type="InterPro" id="IPR001394">
    <property type="entry name" value="Peptidase_C19_UCH"/>
</dbReference>
<dbReference type="Gene3D" id="3.40.250.10">
    <property type="entry name" value="Rhodanese-like domain"/>
    <property type="match status" value="1"/>
</dbReference>
<feature type="region of interest" description="Disordered" evidence="2">
    <location>
        <begin position="939"/>
        <end position="961"/>
    </location>
</feature>
<gene>
    <name evidence="5 7" type="ORF">P152DRAFT_436759</name>
</gene>
<feature type="compositionally biased region" description="Polar residues" evidence="2">
    <location>
        <begin position="325"/>
        <end position="344"/>
    </location>
</feature>
<dbReference type="CDD" id="cd02674">
    <property type="entry name" value="Peptidase_C19R"/>
    <property type="match status" value="1"/>
</dbReference>
<dbReference type="AlphaFoldDB" id="A0A6G1G1M2"/>
<evidence type="ECO:0000256" key="1">
    <source>
        <dbReference type="ARBA" id="ARBA00009085"/>
    </source>
</evidence>
<feature type="compositionally biased region" description="Low complexity" evidence="2">
    <location>
        <begin position="353"/>
        <end position="365"/>
    </location>
</feature>
<evidence type="ECO:0000313" key="6">
    <source>
        <dbReference type="Proteomes" id="UP000504638"/>
    </source>
</evidence>
<dbReference type="InterPro" id="IPR038765">
    <property type="entry name" value="Papain-like_cys_pep_sf"/>
</dbReference>
<dbReference type="PROSITE" id="PS50206">
    <property type="entry name" value="RHODANESE_3"/>
    <property type="match status" value="1"/>
</dbReference>
<dbReference type="SUPFAM" id="SSF52821">
    <property type="entry name" value="Rhodanese/Cell cycle control phosphatase"/>
    <property type="match status" value="1"/>
</dbReference>
<feature type="region of interest" description="Disordered" evidence="2">
    <location>
        <begin position="100"/>
        <end position="365"/>
    </location>
</feature>
<feature type="domain" description="USP" evidence="4">
    <location>
        <begin position="669"/>
        <end position="1034"/>
    </location>
</feature>
<organism evidence="5">
    <name type="scientific">Eremomyces bilateralis CBS 781.70</name>
    <dbReference type="NCBI Taxonomy" id="1392243"/>
    <lineage>
        <taxon>Eukaryota</taxon>
        <taxon>Fungi</taxon>
        <taxon>Dikarya</taxon>
        <taxon>Ascomycota</taxon>
        <taxon>Pezizomycotina</taxon>
        <taxon>Dothideomycetes</taxon>
        <taxon>Dothideomycetes incertae sedis</taxon>
        <taxon>Eremomycetales</taxon>
        <taxon>Eremomycetaceae</taxon>
        <taxon>Eremomyces</taxon>
    </lineage>
</organism>
<evidence type="ECO:0000313" key="5">
    <source>
        <dbReference type="EMBL" id="KAF1811882.1"/>
    </source>
</evidence>
<dbReference type="GO" id="GO:0016579">
    <property type="term" value="P:protein deubiquitination"/>
    <property type="evidence" value="ECO:0007669"/>
    <property type="project" value="InterPro"/>
</dbReference>
<dbReference type="InterPro" id="IPR028889">
    <property type="entry name" value="USP"/>
</dbReference>
<dbReference type="OrthoDB" id="292964at2759"/>
<comment type="similarity">
    <text evidence="1">Belongs to the peptidase C19 family.</text>
</comment>
<evidence type="ECO:0000259" key="4">
    <source>
        <dbReference type="PROSITE" id="PS50235"/>
    </source>
</evidence>
<dbReference type="RefSeq" id="XP_033533513.1">
    <property type="nucleotide sequence ID" value="XM_033677568.1"/>
</dbReference>
<dbReference type="GeneID" id="54418138"/>
<dbReference type="SMART" id="SM00450">
    <property type="entry name" value="RHOD"/>
    <property type="match status" value="1"/>
</dbReference>
<dbReference type="InterPro" id="IPR050185">
    <property type="entry name" value="Ub_carboxyl-term_hydrolase"/>
</dbReference>
<reference evidence="5 7" key="1">
    <citation type="submission" date="2020-01" db="EMBL/GenBank/DDBJ databases">
        <authorList>
            <consortium name="DOE Joint Genome Institute"/>
            <person name="Haridas S."/>
            <person name="Albert R."/>
            <person name="Binder M."/>
            <person name="Bloem J."/>
            <person name="Labutti K."/>
            <person name="Salamov A."/>
            <person name="Andreopoulos B."/>
            <person name="Baker S.E."/>
            <person name="Barry K."/>
            <person name="Bills G."/>
            <person name="Bluhm B.H."/>
            <person name="Cannon C."/>
            <person name="Castanera R."/>
            <person name="Culley D.E."/>
            <person name="Daum C."/>
            <person name="Ezra D."/>
            <person name="Gonzalez J.B."/>
            <person name="Henrissat B."/>
            <person name="Kuo A."/>
            <person name="Liang C."/>
            <person name="Lipzen A."/>
            <person name="Lutzoni F."/>
            <person name="Magnuson J."/>
            <person name="Mondo S."/>
            <person name="Nolan M."/>
            <person name="Ohm R."/>
            <person name="Pangilinan J."/>
            <person name="Park H.-J."/>
            <person name="Ramirez L."/>
            <person name="Alfaro M."/>
            <person name="Sun H."/>
            <person name="Tritt A."/>
            <person name="Yoshinaga Y."/>
            <person name="Zwiers L.-H."/>
            <person name="Turgeon B.G."/>
            <person name="Goodwin S.B."/>
            <person name="Spatafora J.W."/>
            <person name="Crous P.W."/>
            <person name="Grigoriev I.V."/>
        </authorList>
    </citation>
    <scope>NUCLEOTIDE SEQUENCE</scope>
    <source>
        <strain evidence="5 7">CBS 781.70</strain>
    </source>
</reference>
<evidence type="ECO:0000256" key="2">
    <source>
        <dbReference type="SAM" id="MobiDB-lite"/>
    </source>
</evidence>
<accession>A0A6G1G1M2</accession>
<evidence type="ECO:0000313" key="7">
    <source>
        <dbReference type="RefSeq" id="XP_033533513.1"/>
    </source>
</evidence>
<feature type="compositionally biased region" description="Polar residues" evidence="2">
    <location>
        <begin position="104"/>
        <end position="120"/>
    </location>
</feature>
<reference evidence="7" key="2">
    <citation type="submission" date="2020-04" db="EMBL/GenBank/DDBJ databases">
        <authorList>
            <consortium name="NCBI Genome Project"/>
        </authorList>
    </citation>
    <scope>NUCLEOTIDE SEQUENCE</scope>
    <source>
        <strain evidence="7">CBS 781.70</strain>
    </source>
</reference>
<feature type="compositionally biased region" description="Pro residues" evidence="2">
    <location>
        <begin position="608"/>
        <end position="627"/>
    </location>
</feature>
<sequence>MNFLVTEASQALSVSESLLTFKRSPDLAYIEYLVAYEIVVNRIPRHIDYITLQTDRGTLHRMYRDLVKKIQSKESQFSNIKEIIINDNRRSGILPETKAAYDAESQSRPSTADSPDSYQGQHHRNSISGNGGNMESSHYPSDASKYLAYRPGTPNGTSGRSTPADSSNSPRSKPPVRPKPENLHGRVVNGSAYPPAGSRLSDPLRERFAGLRSGANGDRPSQEGASSYPEPPLRMPSPSDFGTSTTTRASQSGAGAQPRPAGPRSIPKSTHRPPHPPKLPLDTNFNPSLPKEPSPTYSPARNMATPASIPPPRATPRSIVGSGGHYTQTSGSNSQWSGTSQEQSYFDGRRDVSSQQSRRASTSATFGAHISPKKLYDLIKISTVLLIDVRHRDEFDEGHIYAPNVMCIEPSQLREDMSADELEDSLVLSPDGEQQSFSRRQEYSYVVFYDKNTASVNFTTLTPRNGSEGAMKILYDALLQYNSKPLRLKPILLQGGLDAWIELLGTQSLLSSHTTATKAMKASRPARKAPILPGSGPIYDKAHREVPEMEPEEVQHWSERAQQESLPMDSQTFVPESEEYPMVRTTADFLRRFPDVTTLEKQSMVSPPSRPPPTSSLPTVPTRPAPAAPRVSYNGVHERDSTRYPTIRGPPQVSYNYTYDMRDIRIPKAGLVNCGNSCFMNSVVQALSGTLRLSSFLRDGSYRKYIQTENWKGSRGLVSQHFSNLLLHLWQNDVTAVRPSTFRNLMGRISTKWSDGQQQDAKEFWDVLIDLMHEDLNATWNNAPPHQLTPAEEAKRERIGKAFAAKIEWNRHIKRNESFITSLFGGQFTSRVKCGTCRNTSTIYEPFFSISVDIPRGGNPRLGECIDRYCAEDQIDGQWNCPTCNQYRAATKQVTFTRAPEILVFHFKRFDASLSDIKVATPVNFPLTGLDLGRWMIPPPTDDEIQTNTRDRGPDDSALPPSMTPPYIYNAYAVIRHIGTTITGGHYTALVKNPGMNCWMHYNDATVTEFRPEQRHPGDALQNGQAYLVFYERVRAT</sequence>
<keyword evidence="6" id="KW-1185">Reference proteome</keyword>
<dbReference type="InterPro" id="IPR001763">
    <property type="entry name" value="Rhodanese-like_dom"/>
</dbReference>
<dbReference type="EMBL" id="ML975159">
    <property type="protein sequence ID" value="KAF1811882.1"/>
    <property type="molecule type" value="Genomic_DNA"/>
</dbReference>
<reference evidence="7" key="3">
    <citation type="submission" date="2025-04" db="UniProtKB">
        <authorList>
            <consortium name="RefSeq"/>
        </authorList>
    </citation>
    <scope>IDENTIFICATION</scope>
    <source>
        <strain evidence="7">CBS 781.70</strain>
    </source>
</reference>
<dbReference type="Proteomes" id="UP000504638">
    <property type="component" value="Unplaced"/>
</dbReference>
<feature type="compositionally biased region" description="Polar residues" evidence="2">
    <location>
        <begin position="240"/>
        <end position="254"/>
    </location>
</feature>
<dbReference type="GO" id="GO:0004843">
    <property type="term" value="F:cysteine-type deubiquitinase activity"/>
    <property type="evidence" value="ECO:0007669"/>
    <property type="project" value="InterPro"/>
</dbReference>
<feature type="region of interest" description="Disordered" evidence="2">
    <location>
        <begin position="600"/>
        <end position="632"/>
    </location>
</feature>
<protein>
    <submittedName>
        <fullName evidence="5 7">Cysteine proteinase</fullName>
    </submittedName>
</protein>
<proteinExistence type="inferred from homology"/>
<evidence type="ECO:0000259" key="3">
    <source>
        <dbReference type="PROSITE" id="PS50206"/>
    </source>
</evidence>
<dbReference type="Pfam" id="PF00443">
    <property type="entry name" value="UCH"/>
    <property type="match status" value="1"/>
</dbReference>
<name>A0A6G1G1M2_9PEZI</name>
<dbReference type="InterPro" id="IPR036873">
    <property type="entry name" value="Rhodanese-like_dom_sf"/>
</dbReference>
<dbReference type="SUPFAM" id="SSF54001">
    <property type="entry name" value="Cysteine proteinases"/>
    <property type="match status" value="1"/>
</dbReference>
<dbReference type="PANTHER" id="PTHR21646">
    <property type="entry name" value="UBIQUITIN CARBOXYL-TERMINAL HYDROLASE"/>
    <property type="match status" value="1"/>
</dbReference>
<dbReference type="Gene3D" id="3.90.70.10">
    <property type="entry name" value="Cysteine proteinases"/>
    <property type="match status" value="1"/>
</dbReference>
<feature type="compositionally biased region" description="Polar residues" evidence="2">
    <location>
        <begin position="154"/>
        <end position="165"/>
    </location>
</feature>
<dbReference type="PROSITE" id="PS00972">
    <property type="entry name" value="USP_1"/>
    <property type="match status" value="1"/>
</dbReference>
<dbReference type="PANTHER" id="PTHR21646:SF23">
    <property type="entry name" value="UBIQUITIN CARBOXYL-TERMINAL HYDROLASE USP2"/>
    <property type="match status" value="1"/>
</dbReference>
<dbReference type="PROSITE" id="PS50235">
    <property type="entry name" value="USP_3"/>
    <property type="match status" value="1"/>
</dbReference>
<feature type="domain" description="Rhodanese" evidence="3">
    <location>
        <begin position="380"/>
        <end position="509"/>
    </location>
</feature>